<keyword evidence="5 8" id="KW-0804">Transcription</keyword>
<accession>A0ABQ7M2Z2</accession>
<comment type="similarity">
    <text evidence="2 8">Belongs to the Aux/IAA family.</text>
</comment>
<evidence type="ECO:0000259" key="9">
    <source>
        <dbReference type="PROSITE" id="PS51745"/>
    </source>
</evidence>
<dbReference type="SUPFAM" id="SSF54277">
    <property type="entry name" value="CAD &amp; PB1 domains"/>
    <property type="match status" value="1"/>
</dbReference>
<keyword evidence="3 8" id="KW-0678">Repressor</keyword>
<keyword evidence="11" id="KW-1185">Reference proteome</keyword>
<keyword evidence="4 8" id="KW-0805">Transcription regulation</keyword>
<dbReference type="InterPro" id="IPR053793">
    <property type="entry name" value="PB1-like"/>
</dbReference>
<evidence type="ECO:0000313" key="10">
    <source>
        <dbReference type="EMBL" id="KAG5392215.1"/>
    </source>
</evidence>
<sequence length="265" mass="29614">MAKEGLGLEITELRLGLPVDNNGERLVSGSKKTKRVFSEMMISSSLDTDGANSVVSSVDIVTGEVEDDSVPKDKSQAVGWPPVCSYRTKKNNNKESSKAIGYVKVSMCGVPYLRKVDLGTSKGYTHLATVLEKLFDCLGLGVALKEGEKFEYVIIYEDKDRDWMLVGDVPWEMFKESCMRLRIVKRSDATGFGLQRDLSLQLEHLHNRTWLTSTTSRNGKMIKAVYTQRFTDCSVAVAATRHVIVVAASDSYDHLIIRHKWEKLG</sequence>
<gene>
    <name evidence="10" type="primary">A06p002050.1_BraROA</name>
    <name evidence="10" type="ORF">IGI04_022178</name>
</gene>
<dbReference type="EMBL" id="JADBGQ010000006">
    <property type="protein sequence ID" value="KAG5392215.1"/>
    <property type="molecule type" value="Genomic_DNA"/>
</dbReference>
<feature type="domain" description="PB1" evidence="9">
    <location>
        <begin position="100"/>
        <end position="186"/>
    </location>
</feature>
<dbReference type="Pfam" id="PF02309">
    <property type="entry name" value="AUX_IAA"/>
    <property type="match status" value="1"/>
</dbReference>
<proteinExistence type="inferred from homology"/>
<evidence type="ECO:0000256" key="1">
    <source>
        <dbReference type="ARBA" id="ARBA00004123"/>
    </source>
</evidence>
<organism evidence="10 11">
    <name type="scientific">Brassica rapa subsp. trilocularis</name>
    <dbReference type="NCBI Taxonomy" id="1813537"/>
    <lineage>
        <taxon>Eukaryota</taxon>
        <taxon>Viridiplantae</taxon>
        <taxon>Streptophyta</taxon>
        <taxon>Embryophyta</taxon>
        <taxon>Tracheophyta</taxon>
        <taxon>Spermatophyta</taxon>
        <taxon>Magnoliopsida</taxon>
        <taxon>eudicotyledons</taxon>
        <taxon>Gunneridae</taxon>
        <taxon>Pentapetalae</taxon>
        <taxon>rosids</taxon>
        <taxon>malvids</taxon>
        <taxon>Brassicales</taxon>
        <taxon>Brassicaceae</taxon>
        <taxon>Brassiceae</taxon>
        <taxon>Brassica</taxon>
    </lineage>
</organism>
<reference evidence="10 11" key="1">
    <citation type="submission" date="2021-03" db="EMBL/GenBank/DDBJ databases">
        <authorList>
            <person name="King G.J."/>
            <person name="Bancroft I."/>
            <person name="Baten A."/>
            <person name="Bloomfield J."/>
            <person name="Borpatragohain P."/>
            <person name="He Z."/>
            <person name="Irish N."/>
            <person name="Irwin J."/>
            <person name="Liu K."/>
            <person name="Mauleon R.P."/>
            <person name="Moore J."/>
            <person name="Morris R."/>
            <person name="Ostergaard L."/>
            <person name="Wang B."/>
            <person name="Wells R."/>
        </authorList>
    </citation>
    <scope>NUCLEOTIDE SEQUENCE [LARGE SCALE GENOMIC DNA]</scope>
    <source>
        <strain evidence="10">R-o-18</strain>
        <tissue evidence="10">Leaf</tissue>
    </source>
</reference>
<evidence type="ECO:0000256" key="7">
    <source>
        <dbReference type="ARBA" id="ARBA00023294"/>
    </source>
</evidence>
<dbReference type="PANTHER" id="PTHR31734">
    <property type="entry name" value="AUXIN-RESPONSIVE PROTEIN IAA17"/>
    <property type="match status" value="1"/>
</dbReference>
<dbReference type="Gene3D" id="3.10.20.90">
    <property type="entry name" value="Phosphatidylinositol 3-kinase Catalytic Subunit, Chain A, domain 1"/>
    <property type="match status" value="1"/>
</dbReference>
<protein>
    <recommendedName>
        <fullName evidence="8">Auxin-responsive protein</fullName>
    </recommendedName>
</protein>
<evidence type="ECO:0000313" key="11">
    <source>
        <dbReference type="Proteomes" id="UP000823674"/>
    </source>
</evidence>
<evidence type="ECO:0000256" key="6">
    <source>
        <dbReference type="ARBA" id="ARBA00023242"/>
    </source>
</evidence>
<evidence type="ECO:0000256" key="3">
    <source>
        <dbReference type="ARBA" id="ARBA00022491"/>
    </source>
</evidence>
<evidence type="ECO:0000256" key="4">
    <source>
        <dbReference type="ARBA" id="ARBA00023015"/>
    </source>
</evidence>
<comment type="function">
    <text evidence="8">Aux/IAA proteins are short-lived transcriptional factors that function as repressors of early auxin response genes at low auxin concentrations.</text>
</comment>
<evidence type="ECO:0000256" key="8">
    <source>
        <dbReference type="RuleBase" id="RU004549"/>
    </source>
</evidence>
<dbReference type="Proteomes" id="UP000823674">
    <property type="component" value="Chromosome A06"/>
</dbReference>
<dbReference type="InterPro" id="IPR003311">
    <property type="entry name" value="AUX_IAA"/>
</dbReference>
<dbReference type="PANTHER" id="PTHR31734:SF241">
    <property type="entry name" value="AUXIN-RESPONSIVE PROTEIN IAA6"/>
    <property type="match status" value="1"/>
</dbReference>
<comment type="subcellular location">
    <subcellularLocation>
        <location evidence="1 8">Nucleus</location>
    </subcellularLocation>
</comment>
<keyword evidence="6 8" id="KW-0539">Nucleus</keyword>
<comment type="caution">
    <text evidence="10">The sequence shown here is derived from an EMBL/GenBank/DDBJ whole genome shotgun (WGS) entry which is preliminary data.</text>
</comment>
<evidence type="ECO:0000256" key="2">
    <source>
        <dbReference type="ARBA" id="ARBA00006728"/>
    </source>
</evidence>
<dbReference type="InterPro" id="IPR033389">
    <property type="entry name" value="AUX/IAA_dom"/>
</dbReference>
<comment type="subunit">
    <text evidence="8">Homodimers and heterodimers.</text>
</comment>
<evidence type="ECO:0000256" key="5">
    <source>
        <dbReference type="ARBA" id="ARBA00023163"/>
    </source>
</evidence>
<name>A0ABQ7M2Z2_BRACM</name>
<keyword evidence="7 8" id="KW-0927">Auxin signaling pathway</keyword>
<dbReference type="PROSITE" id="PS51745">
    <property type="entry name" value="PB1"/>
    <property type="match status" value="1"/>
</dbReference>